<dbReference type="Proteomes" id="UP001153332">
    <property type="component" value="Unassembled WGS sequence"/>
</dbReference>
<protein>
    <submittedName>
        <fullName evidence="1">Uncharacterized protein</fullName>
    </submittedName>
</protein>
<comment type="caution">
    <text evidence="1">The sequence shown here is derived from an EMBL/GenBank/DDBJ whole genome shotgun (WGS) entry which is preliminary data.</text>
</comment>
<evidence type="ECO:0000313" key="1">
    <source>
        <dbReference type="EMBL" id="KAJ8126276.1"/>
    </source>
</evidence>
<keyword evidence="2" id="KW-1185">Reference proteome</keyword>
<reference evidence="1" key="1">
    <citation type="submission" date="2022-12" db="EMBL/GenBank/DDBJ databases">
        <title>Genome Sequence of Lasiodiplodia mahajangana.</title>
        <authorList>
            <person name="Buettner E."/>
        </authorList>
    </citation>
    <scope>NUCLEOTIDE SEQUENCE</scope>
    <source>
        <strain evidence="1">VT137</strain>
    </source>
</reference>
<sequence length="170" mass="19409">MSSTTQSPGSAIPSSGSRWAVVVGIDHYGDKNNLQGCVNDAILVSDYMLDHLKTPEDHIFLHIAENEDWEPWGRVNRRLEATPAAVKASLKAVMERCEATIEDSFVHVHFSGHGAIHSTVFRKGSDFERQRKDLLFTRLWRLVLPFLVISQPWRPVLEDLFWETCFKSLF</sequence>
<gene>
    <name evidence="1" type="ORF">O1611_g7362</name>
</gene>
<dbReference type="EMBL" id="JAPUUL010001935">
    <property type="protein sequence ID" value="KAJ8126276.1"/>
    <property type="molecule type" value="Genomic_DNA"/>
</dbReference>
<proteinExistence type="predicted"/>
<name>A0ACC2JFI9_9PEZI</name>
<organism evidence="1 2">
    <name type="scientific">Lasiodiplodia mahajangana</name>
    <dbReference type="NCBI Taxonomy" id="1108764"/>
    <lineage>
        <taxon>Eukaryota</taxon>
        <taxon>Fungi</taxon>
        <taxon>Dikarya</taxon>
        <taxon>Ascomycota</taxon>
        <taxon>Pezizomycotina</taxon>
        <taxon>Dothideomycetes</taxon>
        <taxon>Dothideomycetes incertae sedis</taxon>
        <taxon>Botryosphaeriales</taxon>
        <taxon>Botryosphaeriaceae</taxon>
        <taxon>Lasiodiplodia</taxon>
    </lineage>
</organism>
<accession>A0ACC2JFI9</accession>
<evidence type="ECO:0000313" key="2">
    <source>
        <dbReference type="Proteomes" id="UP001153332"/>
    </source>
</evidence>